<evidence type="ECO:0000259" key="2">
    <source>
        <dbReference type="PROSITE" id="PS50234"/>
    </source>
</evidence>
<name>A0A6C0F427_9ZZZZ</name>
<accession>A0A6C0F427</accession>
<evidence type="ECO:0000256" key="1">
    <source>
        <dbReference type="SAM" id="MobiDB-lite"/>
    </source>
</evidence>
<dbReference type="AlphaFoldDB" id="A0A6C0F427"/>
<dbReference type="SUPFAM" id="SSF53300">
    <property type="entry name" value="vWA-like"/>
    <property type="match status" value="1"/>
</dbReference>
<proteinExistence type="predicted"/>
<dbReference type="CDD" id="cd00198">
    <property type="entry name" value="vWFA"/>
    <property type="match status" value="1"/>
</dbReference>
<protein>
    <recommendedName>
        <fullName evidence="2">VWFA domain-containing protein</fullName>
    </recommendedName>
</protein>
<feature type="region of interest" description="Disordered" evidence="1">
    <location>
        <begin position="465"/>
        <end position="484"/>
    </location>
</feature>
<feature type="domain" description="VWFA" evidence="2">
    <location>
        <begin position="71"/>
        <end position="252"/>
    </location>
</feature>
<organism evidence="3">
    <name type="scientific">viral metagenome</name>
    <dbReference type="NCBI Taxonomy" id="1070528"/>
    <lineage>
        <taxon>unclassified sequences</taxon>
        <taxon>metagenomes</taxon>
        <taxon>organismal metagenomes</taxon>
    </lineage>
</organism>
<dbReference type="PROSITE" id="PS50234">
    <property type="entry name" value="VWFA"/>
    <property type="match status" value="1"/>
</dbReference>
<sequence>MSAFDIESQTTMARSSSLPIENLSIEFHDSSIPLPQDLYDVADGQFGIVKMKVRGDISIPAGVYLVNMEKDGSGSMTTGTNDGRTRDEHVKATICNAIRALTKIATENPQVQLFVKLADFDTAVYPVLALTQLSVDNMEQLVSTVTERKLPNNSTNIELALRNSVKSCDEFLAENPGAHIISVITTDGEANSGECNKFKLQDIVKSSPYPTICIGYGAGHNADLLITVGSSYFYVADFERAGEPIGEILQNFLYIAMEKSELQILNGEILHEDQTWRNKLNLGNIIGGTEKTYSVRSKDPEAVHALLYGKNTQTTEPNPLIMLAESAAFTCYKDLTRDIFRHKTVELLAQARDNLALDLVAPTHPQYSDNYAADMERYEGEVVAYTELVKSHAEQKKTLRDKLKVFFRSMKDYAKDKNMENEALMKQLLDDVYTVWLSLGSRFTQNEARAFTQAKYMCNARQLSNNTSARSASQTPGLRRQNAGLQRQNAISPAYDNSQGGVAVAPLRPPMLMRTPTCMTHPGMEDLEDGEVDEEDDLVHELTDGAVSAYATQPTVALMREVSSARSSV</sequence>
<dbReference type="Gene3D" id="3.40.50.410">
    <property type="entry name" value="von Willebrand factor, type A domain"/>
    <property type="match status" value="1"/>
</dbReference>
<dbReference type="InterPro" id="IPR002035">
    <property type="entry name" value="VWF_A"/>
</dbReference>
<dbReference type="EMBL" id="MN739027">
    <property type="protein sequence ID" value="QHT35892.1"/>
    <property type="molecule type" value="Genomic_DNA"/>
</dbReference>
<dbReference type="InterPro" id="IPR036465">
    <property type="entry name" value="vWFA_dom_sf"/>
</dbReference>
<reference evidence="3" key="1">
    <citation type="journal article" date="2020" name="Nature">
        <title>Giant virus diversity and host interactions through global metagenomics.</title>
        <authorList>
            <person name="Schulz F."/>
            <person name="Roux S."/>
            <person name="Paez-Espino D."/>
            <person name="Jungbluth S."/>
            <person name="Walsh D.A."/>
            <person name="Denef V.J."/>
            <person name="McMahon K.D."/>
            <person name="Konstantinidis K.T."/>
            <person name="Eloe-Fadrosh E.A."/>
            <person name="Kyrpides N.C."/>
            <person name="Woyke T."/>
        </authorList>
    </citation>
    <scope>NUCLEOTIDE SEQUENCE</scope>
    <source>
        <strain evidence="3">GVMAG-M-3300009182-46</strain>
    </source>
</reference>
<feature type="compositionally biased region" description="Polar residues" evidence="1">
    <location>
        <begin position="465"/>
        <end position="476"/>
    </location>
</feature>
<evidence type="ECO:0000313" key="3">
    <source>
        <dbReference type="EMBL" id="QHT35892.1"/>
    </source>
</evidence>